<keyword evidence="3" id="KW-1185">Reference proteome</keyword>
<dbReference type="OMA" id="CHHHETF"/>
<reference evidence="2" key="3">
    <citation type="submission" date="2025-09" db="UniProtKB">
        <authorList>
            <consortium name="Ensembl"/>
        </authorList>
    </citation>
    <scope>IDENTIFICATION</scope>
</reference>
<dbReference type="Bgee" id="ENSCSAG00000019298">
    <property type="expression patterns" value="Expressed in Ammon's horn and 5 other cell types or tissues"/>
</dbReference>
<dbReference type="AlphaFoldDB" id="A0A0D9SD69"/>
<accession>A0A0D9SD69</accession>
<evidence type="ECO:0000256" key="1">
    <source>
        <dbReference type="SAM" id="Phobius"/>
    </source>
</evidence>
<keyword evidence="1" id="KW-1133">Transmembrane helix</keyword>
<protein>
    <submittedName>
        <fullName evidence="2">Uncharacterized protein</fullName>
    </submittedName>
</protein>
<proteinExistence type="predicted"/>
<organism evidence="2 3">
    <name type="scientific">Chlorocebus sabaeus</name>
    <name type="common">Green monkey</name>
    <name type="synonym">Simia sabaea</name>
    <dbReference type="NCBI Taxonomy" id="60711"/>
    <lineage>
        <taxon>Eukaryota</taxon>
        <taxon>Metazoa</taxon>
        <taxon>Chordata</taxon>
        <taxon>Craniata</taxon>
        <taxon>Vertebrata</taxon>
        <taxon>Euteleostomi</taxon>
        <taxon>Mammalia</taxon>
        <taxon>Eutheria</taxon>
        <taxon>Euarchontoglires</taxon>
        <taxon>Primates</taxon>
        <taxon>Haplorrhini</taxon>
        <taxon>Catarrhini</taxon>
        <taxon>Cercopithecidae</taxon>
        <taxon>Cercopithecinae</taxon>
        <taxon>Chlorocebus</taxon>
    </lineage>
</organism>
<dbReference type="Proteomes" id="UP000029965">
    <property type="component" value="Chromosome 17"/>
</dbReference>
<feature type="transmembrane region" description="Helical" evidence="1">
    <location>
        <begin position="24"/>
        <end position="49"/>
    </location>
</feature>
<dbReference type="EMBL" id="AQIB01160009">
    <property type="status" value="NOT_ANNOTATED_CDS"/>
    <property type="molecule type" value="Genomic_DNA"/>
</dbReference>
<name>A0A0D9SD69_CHLSB</name>
<reference evidence="2 3" key="1">
    <citation type="submission" date="2014-03" db="EMBL/GenBank/DDBJ databases">
        <authorList>
            <person name="Warren W."/>
            <person name="Wilson R.K."/>
        </authorList>
    </citation>
    <scope>NUCLEOTIDE SEQUENCE</scope>
</reference>
<keyword evidence="1" id="KW-0812">Transmembrane</keyword>
<evidence type="ECO:0000313" key="2">
    <source>
        <dbReference type="Ensembl" id="ENSCSAP00000018808.1"/>
    </source>
</evidence>
<evidence type="ECO:0000313" key="3">
    <source>
        <dbReference type="Proteomes" id="UP000029965"/>
    </source>
</evidence>
<reference evidence="2" key="2">
    <citation type="submission" date="2025-08" db="UniProtKB">
        <authorList>
            <consortium name="Ensembl"/>
        </authorList>
    </citation>
    <scope>IDENTIFICATION</scope>
</reference>
<dbReference type="eggNOG" id="ENOG502TKRJ">
    <property type="taxonomic scope" value="Eukaryota"/>
</dbReference>
<dbReference type="GeneTree" id="ENSGT00390000001158"/>
<sequence length="82" mass="9355">MYLSAFKAIKIHWAFCHHVKMASAWYALITFPFLILTVIAVFALAVLFYTQKSGKVLNLILPPKQNKIHGLGYNSEAFSTYF</sequence>
<keyword evidence="1" id="KW-0472">Membrane</keyword>
<dbReference type="Ensembl" id="ENSCSAT00000019388.1">
    <property type="protein sequence ID" value="ENSCSAP00000018808.1"/>
    <property type="gene ID" value="ENSCSAG00000019298.1"/>
</dbReference>